<dbReference type="AlphaFoldDB" id="A0A392Q0T1"/>
<dbReference type="Pfam" id="PF13966">
    <property type="entry name" value="zf-RVT"/>
    <property type="match status" value="1"/>
</dbReference>
<accession>A0A392Q0T1</accession>
<keyword evidence="3" id="KW-1185">Reference proteome</keyword>
<dbReference type="EMBL" id="LXQA010106630">
    <property type="protein sequence ID" value="MCI17694.1"/>
    <property type="molecule type" value="Genomic_DNA"/>
</dbReference>
<dbReference type="PANTHER" id="PTHR36617">
    <property type="entry name" value="PROTEIN, PUTATIVE-RELATED"/>
    <property type="match status" value="1"/>
</dbReference>
<feature type="domain" description="Reverse transcriptase zinc-binding" evidence="1">
    <location>
        <begin position="56"/>
        <end position="151"/>
    </location>
</feature>
<organism evidence="2 3">
    <name type="scientific">Trifolium medium</name>
    <dbReference type="NCBI Taxonomy" id="97028"/>
    <lineage>
        <taxon>Eukaryota</taxon>
        <taxon>Viridiplantae</taxon>
        <taxon>Streptophyta</taxon>
        <taxon>Embryophyta</taxon>
        <taxon>Tracheophyta</taxon>
        <taxon>Spermatophyta</taxon>
        <taxon>Magnoliopsida</taxon>
        <taxon>eudicotyledons</taxon>
        <taxon>Gunneridae</taxon>
        <taxon>Pentapetalae</taxon>
        <taxon>rosids</taxon>
        <taxon>fabids</taxon>
        <taxon>Fabales</taxon>
        <taxon>Fabaceae</taxon>
        <taxon>Papilionoideae</taxon>
        <taxon>50 kb inversion clade</taxon>
        <taxon>NPAAA clade</taxon>
        <taxon>Hologalegina</taxon>
        <taxon>IRL clade</taxon>
        <taxon>Trifolieae</taxon>
        <taxon>Trifolium</taxon>
    </lineage>
</organism>
<proteinExistence type="predicted"/>
<protein>
    <submittedName>
        <fullName evidence="2">F-box family protein</fullName>
    </submittedName>
</protein>
<evidence type="ECO:0000313" key="3">
    <source>
        <dbReference type="Proteomes" id="UP000265520"/>
    </source>
</evidence>
<evidence type="ECO:0000259" key="1">
    <source>
        <dbReference type="Pfam" id="PF13966"/>
    </source>
</evidence>
<dbReference type="PANTHER" id="PTHR36617:SF15">
    <property type="entry name" value="REVERSE TRANSCRIPTASE ZINC-BINDING DOMAIN-CONTAINING PROTEIN"/>
    <property type="match status" value="1"/>
</dbReference>
<sequence>MVELEGESRRWNLHWRRALFQWEEDSVLELVESLENVSFSLEEDKWRWSLNPDGCFSVKSAFDALSRELVMGPNLNPWEAKKFKCIWDSPAPSKVIAFSWKLLYDRVPTKENLLVRGVIQQHMGGSCVWCDVAPESSSRLFLHCKMAHVVWYEIFKWLGVVIVMPSNLFHLFDCSFKKARKGF</sequence>
<reference evidence="2 3" key="1">
    <citation type="journal article" date="2018" name="Front. Plant Sci.">
        <title>Red Clover (Trifolium pratense) and Zigzag Clover (T. medium) - A Picture of Genomic Similarities and Differences.</title>
        <authorList>
            <person name="Dluhosova J."/>
            <person name="Istvanek J."/>
            <person name="Nedelnik J."/>
            <person name="Repkova J."/>
        </authorList>
    </citation>
    <scope>NUCLEOTIDE SEQUENCE [LARGE SCALE GENOMIC DNA]</scope>
    <source>
        <strain evidence="3">cv. 10/8</strain>
        <tissue evidence="2">Leaf</tissue>
    </source>
</reference>
<dbReference type="InterPro" id="IPR026960">
    <property type="entry name" value="RVT-Znf"/>
</dbReference>
<comment type="caution">
    <text evidence="2">The sequence shown here is derived from an EMBL/GenBank/DDBJ whole genome shotgun (WGS) entry which is preliminary data.</text>
</comment>
<evidence type="ECO:0000313" key="2">
    <source>
        <dbReference type="EMBL" id="MCI17694.1"/>
    </source>
</evidence>
<feature type="non-terminal residue" evidence="2">
    <location>
        <position position="183"/>
    </location>
</feature>
<name>A0A392Q0T1_9FABA</name>
<dbReference type="Proteomes" id="UP000265520">
    <property type="component" value="Unassembled WGS sequence"/>
</dbReference>